<evidence type="ECO:0000313" key="3">
    <source>
        <dbReference type="EMBL" id="EJP72081.1"/>
    </source>
</evidence>
<dbReference type="HOGENOM" id="CLU_109462_3_1_6"/>
<dbReference type="PANTHER" id="PTHR46229:SF2">
    <property type="entry name" value="BOLA-LIKE PROTEIN 1"/>
    <property type="match status" value="1"/>
</dbReference>
<dbReference type="STRING" id="1123866.NT01SARS_0569"/>
<dbReference type="EMBL" id="JH611156">
    <property type="protein sequence ID" value="EJP72081.1"/>
    <property type="molecule type" value="Genomic_DNA"/>
</dbReference>
<name>J5KFI0_9GAMM</name>
<evidence type="ECO:0000313" key="4">
    <source>
        <dbReference type="Proteomes" id="UP000010305"/>
    </source>
</evidence>
<accession>J5KFI0</accession>
<dbReference type="Proteomes" id="UP000010305">
    <property type="component" value="Unassembled WGS sequence"/>
</dbReference>
<sequence>MGKIENTIKDLLNTEFNPATLIIENESFMHNVPENSESHFKIILASDCFKDVSNVKRHQLIYKSLENVMNKIHALSIYAFDLDEIEKNPSVIDSPNCANK</sequence>
<dbReference type="SUPFAM" id="SSF82657">
    <property type="entry name" value="BolA-like"/>
    <property type="match status" value="1"/>
</dbReference>
<protein>
    <submittedName>
        <fullName evidence="3">Protein BolA</fullName>
    </submittedName>
</protein>
<gene>
    <name evidence="3" type="ORF">NT01SARS_0569</name>
</gene>
<comment type="similarity">
    <text evidence="1 2">Belongs to the BolA/IbaG family.</text>
</comment>
<dbReference type="AlphaFoldDB" id="J5KFI0"/>
<dbReference type="PANTHER" id="PTHR46229">
    <property type="entry name" value="BOLA TRANSCRIPTION REGULATOR"/>
    <property type="match status" value="1"/>
</dbReference>
<dbReference type="Gene3D" id="3.30.300.90">
    <property type="entry name" value="BolA-like"/>
    <property type="match status" value="1"/>
</dbReference>
<dbReference type="InterPro" id="IPR002634">
    <property type="entry name" value="BolA"/>
</dbReference>
<organism evidence="3 4">
    <name type="scientific">SAR86 cluster bacterium SAR86A</name>
    <dbReference type="NCBI Taxonomy" id="1123866"/>
    <lineage>
        <taxon>Bacteria</taxon>
        <taxon>Pseudomonadati</taxon>
        <taxon>Pseudomonadota</taxon>
        <taxon>Gammaproteobacteria</taxon>
        <taxon>SAR86 cluster</taxon>
    </lineage>
</organism>
<evidence type="ECO:0000256" key="2">
    <source>
        <dbReference type="RuleBase" id="RU003860"/>
    </source>
</evidence>
<dbReference type="Pfam" id="PF01722">
    <property type="entry name" value="BolA"/>
    <property type="match status" value="1"/>
</dbReference>
<dbReference type="PIRSF" id="PIRSF003113">
    <property type="entry name" value="BolA"/>
    <property type="match status" value="1"/>
</dbReference>
<evidence type="ECO:0000256" key="1">
    <source>
        <dbReference type="ARBA" id="ARBA00005578"/>
    </source>
</evidence>
<proteinExistence type="inferred from homology"/>
<reference evidence="3 4" key="1">
    <citation type="journal article" date="2012" name="ISME J.">
        <title>Genomic insights to SAR86, an abundant and uncultivated marine bacterial lineage.</title>
        <authorList>
            <person name="Dupont C.L."/>
            <person name="Rusch D.B."/>
            <person name="Yooseph S."/>
            <person name="Lombardo M.J."/>
            <person name="Richter R.A."/>
            <person name="Valas R."/>
            <person name="Novotny M."/>
            <person name="Yee-Greenbaum J."/>
            <person name="Selengut J.D."/>
            <person name="Haft D.H."/>
            <person name="Halpern A.L."/>
            <person name="Lasken R.S."/>
            <person name="Nealson K."/>
            <person name="Friedman R."/>
            <person name="Venter J.C."/>
        </authorList>
    </citation>
    <scope>NUCLEOTIDE SEQUENCE [LARGE SCALE GENOMIC DNA]</scope>
</reference>
<dbReference type="InterPro" id="IPR036065">
    <property type="entry name" value="BolA-like_sf"/>
</dbReference>
<dbReference type="InterPro" id="IPR050961">
    <property type="entry name" value="BolA/IbaG_stress_morph_reg"/>
</dbReference>